<sequence>MIRRLILLLAVLLMPAAVHARGIEPRLVAEGPAPAGGEVELAIHMRPNPGWHGYWLNPGDAGLPMDVRWQLPAGFTAGELQYPVPSRLTVADLMNYVYESDYALLVRLKVPGNASGTVPIRAQAHWLACTDKICVPEQGELALDLPIGSGTPNRAQFDQWRRAIPQPLATLGKLQVAGNTLRVAIPLPANVAAEQAYLFPETDGVVDYQARQSFRRAGDLLVAELRRNGNAPQRFAGVLALGDGRGLEFNAVPGEVPKGGTRIGGKDATAVVWAVLAAILGGILLNLMPCVFPILALKALHLSRAGGEAPEAKRDGLAYTAGAIVGTGALGVALLAIRAAGAEAGWAFQLQDPRTILILLLLTTAITLNLLGLYELPAVGGARMMSGSFGTGALAAFVATPCAGPFLGAALGTALLLPPAGGVAVFAALGLGLALPFLAVAYVPALRTRLPKPGPWMAKLQRFLAIPMGATALACLWLLWRLGGAKGLEIGLVAVVLFSLLLAGAGLFQKKAKQTGYAATLVAVAIAALALWAMPAPHPASRVVEGAERWSEARVQAELGAGHNAFVYFTADWCLTCKANEAAAIDREEVRQAFYDGGVAVLAGDWTDGDPDITRFLESRGRAGVPLYLWYRPGKAPEELPQILTPSMLISRAQTARR</sequence>
<dbReference type="Gene3D" id="3.40.30.10">
    <property type="entry name" value="Glutaredoxin"/>
    <property type="match status" value="1"/>
</dbReference>
<evidence type="ECO:0000256" key="1">
    <source>
        <dbReference type="ARBA" id="ARBA00004141"/>
    </source>
</evidence>
<dbReference type="PANTHER" id="PTHR32234">
    <property type="entry name" value="THIOL:DISULFIDE INTERCHANGE PROTEIN DSBD"/>
    <property type="match status" value="1"/>
</dbReference>
<accession>A0ABT0RZ48</accession>
<feature type="transmembrane region" description="Helical" evidence="6">
    <location>
        <begin position="423"/>
        <end position="443"/>
    </location>
</feature>
<gene>
    <name evidence="10" type="ORF">LZ538_02300</name>
</gene>
<evidence type="ECO:0000256" key="6">
    <source>
        <dbReference type="SAM" id="Phobius"/>
    </source>
</evidence>
<keyword evidence="7" id="KW-0732">Signal</keyword>
<dbReference type="InterPro" id="IPR035671">
    <property type="entry name" value="DsbD_gamma"/>
</dbReference>
<dbReference type="Pfam" id="PF11412">
    <property type="entry name" value="DsbD_N"/>
    <property type="match status" value="1"/>
</dbReference>
<keyword evidence="4 6" id="KW-1133">Transmembrane helix</keyword>
<evidence type="ECO:0000256" key="2">
    <source>
        <dbReference type="ARBA" id="ARBA00022692"/>
    </source>
</evidence>
<evidence type="ECO:0000256" key="4">
    <source>
        <dbReference type="ARBA" id="ARBA00022989"/>
    </source>
</evidence>
<feature type="transmembrane region" description="Helical" evidence="6">
    <location>
        <begin position="488"/>
        <end position="508"/>
    </location>
</feature>
<dbReference type="Proteomes" id="UP001165342">
    <property type="component" value="Unassembled WGS sequence"/>
</dbReference>
<comment type="subcellular location">
    <subcellularLocation>
        <location evidence="1">Membrane</location>
        <topology evidence="1">Multi-pass membrane protein</topology>
    </subcellularLocation>
</comment>
<dbReference type="InterPro" id="IPR028250">
    <property type="entry name" value="DsbDN"/>
</dbReference>
<dbReference type="Pfam" id="PF13899">
    <property type="entry name" value="Thioredoxin_7"/>
    <property type="match status" value="1"/>
</dbReference>
<keyword evidence="11" id="KW-1185">Reference proteome</keyword>
<feature type="signal peptide" evidence="7">
    <location>
        <begin position="1"/>
        <end position="20"/>
    </location>
</feature>
<evidence type="ECO:0000256" key="7">
    <source>
        <dbReference type="SAM" id="SignalP"/>
    </source>
</evidence>
<dbReference type="Pfam" id="PF02683">
    <property type="entry name" value="DsbD_TM"/>
    <property type="match status" value="1"/>
</dbReference>
<evidence type="ECO:0000259" key="9">
    <source>
        <dbReference type="Pfam" id="PF11412"/>
    </source>
</evidence>
<dbReference type="RefSeq" id="WP_249830379.1">
    <property type="nucleotide sequence ID" value="NZ_JAMGBE010000001.1"/>
</dbReference>
<name>A0ABT0RZ48_9SPHN</name>
<evidence type="ECO:0000256" key="5">
    <source>
        <dbReference type="ARBA" id="ARBA00023136"/>
    </source>
</evidence>
<evidence type="ECO:0000313" key="11">
    <source>
        <dbReference type="Proteomes" id="UP001165342"/>
    </source>
</evidence>
<feature type="transmembrane region" description="Helical" evidence="6">
    <location>
        <begin position="463"/>
        <end position="482"/>
    </location>
</feature>
<feature type="transmembrane region" description="Helical" evidence="6">
    <location>
        <begin position="356"/>
        <end position="374"/>
    </location>
</feature>
<dbReference type="EMBL" id="JAMGBE010000001">
    <property type="protein sequence ID" value="MCL6728883.1"/>
    <property type="molecule type" value="Genomic_DNA"/>
</dbReference>
<dbReference type="InterPro" id="IPR003834">
    <property type="entry name" value="Cyt_c_assmbl_TM_dom"/>
</dbReference>
<dbReference type="SUPFAM" id="SSF52833">
    <property type="entry name" value="Thioredoxin-like"/>
    <property type="match status" value="1"/>
</dbReference>
<protein>
    <submittedName>
        <fullName evidence="10">Thioredoxin family protein</fullName>
    </submittedName>
</protein>
<proteinExistence type="predicted"/>
<feature type="transmembrane region" description="Helical" evidence="6">
    <location>
        <begin position="316"/>
        <end position="336"/>
    </location>
</feature>
<keyword evidence="2 6" id="KW-0812">Transmembrane</keyword>
<feature type="chain" id="PRO_5046860525" evidence="7">
    <location>
        <begin position="21"/>
        <end position="658"/>
    </location>
</feature>
<feature type="transmembrane region" description="Helical" evidence="6">
    <location>
        <begin position="394"/>
        <end position="417"/>
    </location>
</feature>
<keyword evidence="3" id="KW-0201">Cytochrome c-type biogenesis</keyword>
<evidence type="ECO:0000256" key="3">
    <source>
        <dbReference type="ARBA" id="ARBA00022748"/>
    </source>
</evidence>
<comment type="caution">
    <text evidence="10">The sequence shown here is derived from an EMBL/GenBank/DDBJ whole genome shotgun (WGS) entry which is preliminary data.</text>
</comment>
<feature type="domain" description="Cytochrome C biogenesis protein transmembrane" evidence="8">
    <location>
        <begin position="273"/>
        <end position="474"/>
    </location>
</feature>
<evidence type="ECO:0000313" key="10">
    <source>
        <dbReference type="EMBL" id="MCL6728883.1"/>
    </source>
</evidence>
<organism evidence="10 11">
    <name type="scientific">Sphingomonas hankyongi</name>
    <dbReference type="NCBI Taxonomy" id="2908209"/>
    <lineage>
        <taxon>Bacteria</taxon>
        <taxon>Pseudomonadati</taxon>
        <taxon>Pseudomonadota</taxon>
        <taxon>Alphaproteobacteria</taxon>
        <taxon>Sphingomonadales</taxon>
        <taxon>Sphingomonadaceae</taxon>
        <taxon>Sphingomonas</taxon>
    </lineage>
</organism>
<dbReference type="PANTHER" id="PTHR32234:SF3">
    <property type="entry name" value="SUPPRESSION OF COPPER SENSITIVITY PROTEIN"/>
    <property type="match status" value="1"/>
</dbReference>
<keyword evidence="5 6" id="KW-0472">Membrane</keyword>
<feature type="domain" description="Thiol:disulfide interchange protein DsbD N-terminal" evidence="9">
    <location>
        <begin position="27"/>
        <end position="143"/>
    </location>
</feature>
<feature type="transmembrane region" description="Helical" evidence="6">
    <location>
        <begin position="515"/>
        <end position="534"/>
    </location>
</feature>
<reference evidence="10" key="1">
    <citation type="submission" date="2022-05" db="EMBL/GenBank/DDBJ databases">
        <authorList>
            <person name="Jo J.-H."/>
            <person name="Im W.-T."/>
        </authorList>
    </citation>
    <scope>NUCLEOTIDE SEQUENCE</scope>
    <source>
        <strain evidence="10">SE220</strain>
    </source>
</reference>
<feature type="transmembrane region" description="Helical" evidence="6">
    <location>
        <begin position="271"/>
        <end position="295"/>
    </location>
</feature>
<evidence type="ECO:0000259" key="8">
    <source>
        <dbReference type="Pfam" id="PF02683"/>
    </source>
</evidence>
<dbReference type="InterPro" id="IPR036249">
    <property type="entry name" value="Thioredoxin-like_sf"/>
</dbReference>
<dbReference type="CDD" id="cd02953">
    <property type="entry name" value="DsbDgamma"/>
    <property type="match status" value="1"/>
</dbReference>